<dbReference type="Proteomes" id="UP000075420">
    <property type="component" value="Unassembled WGS sequence"/>
</dbReference>
<feature type="transmembrane region" description="Helical" evidence="1">
    <location>
        <begin position="260"/>
        <end position="280"/>
    </location>
</feature>
<accession>A0A150P0G0</accession>
<proteinExistence type="predicted"/>
<evidence type="ECO:0000313" key="3">
    <source>
        <dbReference type="Proteomes" id="UP000075420"/>
    </source>
</evidence>
<dbReference type="GO" id="GO:0008961">
    <property type="term" value="F:phosphatidylglycerol-prolipoprotein diacylglyceryl transferase activity"/>
    <property type="evidence" value="ECO:0007669"/>
    <property type="project" value="InterPro"/>
</dbReference>
<feature type="transmembrane region" description="Helical" evidence="1">
    <location>
        <begin position="99"/>
        <end position="118"/>
    </location>
</feature>
<keyword evidence="1" id="KW-0472">Membrane</keyword>
<reference evidence="2 3" key="1">
    <citation type="submission" date="2014-02" db="EMBL/GenBank/DDBJ databases">
        <title>The small core and large imbalanced accessory genome model reveals a collaborative survival strategy of Sorangium cellulosum strains in nature.</title>
        <authorList>
            <person name="Han K."/>
            <person name="Peng R."/>
            <person name="Blom J."/>
            <person name="Li Y.-Z."/>
        </authorList>
    </citation>
    <scope>NUCLEOTIDE SEQUENCE [LARGE SCALE GENOMIC DNA]</scope>
    <source>
        <strain evidence="2 3">So0157-25</strain>
    </source>
</reference>
<organism evidence="2 3">
    <name type="scientific">Sorangium cellulosum</name>
    <name type="common">Polyangium cellulosum</name>
    <dbReference type="NCBI Taxonomy" id="56"/>
    <lineage>
        <taxon>Bacteria</taxon>
        <taxon>Pseudomonadati</taxon>
        <taxon>Myxococcota</taxon>
        <taxon>Polyangia</taxon>
        <taxon>Polyangiales</taxon>
        <taxon>Polyangiaceae</taxon>
        <taxon>Sorangium</taxon>
    </lineage>
</organism>
<feature type="transmembrane region" description="Helical" evidence="1">
    <location>
        <begin position="72"/>
        <end position="93"/>
    </location>
</feature>
<dbReference type="EMBL" id="JELY01003523">
    <property type="protein sequence ID" value="KYF48260.1"/>
    <property type="molecule type" value="Genomic_DNA"/>
</dbReference>
<evidence type="ECO:0000256" key="1">
    <source>
        <dbReference type="SAM" id="Phobius"/>
    </source>
</evidence>
<dbReference type="InterPro" id="IPR001640">
    <property type="entry name" value="Lgt"/>
</dbReference>
<gene>
    <name evidence="2" type="ORF">BE08_35055</name>
</gene>
<dbReference type="AlphaFoldDB" id="A0A150P0G0"/>
<sequence>MIERAGAAVPALPNAAAAPGQRGDALASCARPSIGRLGWNSYQVCGVIGYLVALTLVMALAARAGIGPAGRLALAVAPPAAFLLLARCTSLVFGGERIVFYESALAACGAAVLGLWAVGADVRAGTDLAVLGVGTFLCFGRVGCFRVACCHGRPARWGVRYGEAHARAGLSPRWVGPVLFPIQLVDGALSGALVLAGVACLLGGAPALAPTALYVCGYGLGRFAIEFARGDDARAYALGVSEAQWTALGTSWAAAALRPAAATVAAAAALTIAVLALVVARRKGLLASLWLTQARHLVEVESAFRRLRSGEAKGVVSTGEGLCVSMQPLEGASPLLDFILSRPGGRRPLSPRTARRIAAHLGRGWTVRAVLPGRTPGLIHVVVDG</sequence>
<feature type="transmembrane region" description="Helical" evidence="1">
    <location>
        <begin position="188"/>
        <end position="209"/>
    </location>
</feature>
<dbReference type="GO" id="GO:0005886">
    <property type="term" value="C:plasma membrane"/>
    <property type="evidence" value="ECO:0007669"/>
    <property type="project" value="InterPro"/>
</dbReference>
<feature type="transmembrane region" description="Helical" evidence="1">
    <location>
        <begin position="41"/>
        <end position="60"/>
    </location>
</feature>
<keyword evidence="1" id="KW-1133">Transmembrane helix</keyword>
<dbReference type="Pfam" id="PF01790">
    <property type="entry name" value="LGT"/>
    <property type="match status" value="1"/>
</dbReference>
<name>A0A150P0G0_SORCE</name>
<evidence type="ECO:0008006" key="4">
    <source>
        <dbReference type="Google" id="ProtNLM"/>
    </source>
</evidence>
<evidence type="ECO:0000313" key="2">
    <source>
        <dbReference type="EMBL" id="KYF48260.1"/>
    </source>
</evidence>
<keyword evidence="1" id="KW-0812">Transmembrane</keyword>
<comment type="caution">
    <text evidence="2">The sequence shown here is derived from an EMBL/GenBank/DDBJ whole genome shotgun (WGS) entry which is preliminary data.</text>
</comment>
<protein>
    <recommendedName>
        <fullName evidence="4">Prolipoprotein diacylglyceryl transferase</fullName>
    </recommendedName>
</protein>
<dbReference type="GO" id="GO:0042158">
    <property type="term" value="P:lipoprotein biosynthetic process"/>
    <property type="evidence" value="ECO:0007669"/>
    <property type="project" value="InterPro"/>
</dbReference>